<sequence>MKQPLYFFITAVTVAGAAVCPLPATAAGPDSPGTGPRYGVTLFSANFMREAPDFPEELGNQLLMGTPVEIVGEESYWRQVVSPEPYKAWCVEMGVAEMELEELERYIAAPKYIVTAEYGHVFSRPSEKSEILSDLVTGDLLRVAARSEGKGFTTKGFAKVMLPSGTEGYVRKTDLENFRSWADSREATEKNIVNTAKRFLGVPYMWGGTSIKGVDCSGLTRMVWFMNGVLLPRNASQQAKTGIAIPYPDSGKDTVDKNVMTVFTGRLRPGDLLFFGTGGKVSHVGIYIGGGRFIHASQYVRTSSLIPGEEDYYDLSWKLLHACRIIGQEDKGSGITSMLRSPAYFPQDS</sequence>
<evidence type="ECO:0000259" key="6">
    <source>
        <dbReference type="PROSITE" id="PS51935"/>
    </source>
</evidence>
<dbReference type="SUPFAM" id="SSF54001">
    <property type="entry name" value="Cysteine proteinases"/>
    <property type="match status" value="1"/>
</dbReference>
<dbReference type="PANTHER" id="PTHR47053">
    <property type="entry name" value="MUREIN DD-ENDOPEPTIDASE MEPH-RELATED"/>
    <property type="match status" value="1"/>
</dbReference>
<name>A0A940IIK3_9BACT</name>
<reference evidence="7" key="1">
    <citation type="submission" date="2020-10" db="EMBL/GenBank/DDBJ databases">
        <authorList>
            <person name="Gilroy R."/>
        </authorList>
    </citation>
    <scope>NUCLEOTIDE SEQUENCE</scope>
    <source>
        <strain evidence="7">G3-8215</strain>
    </source>
</reference>
<dbReference type="Proteomes" id="UP000725002">
    <property type="component" value="Unassembled WGS sequence"/>
</dbReference>
<dbReference type="Pfam" id="PF00877">
    <property type="entry name" value="NLPC_P60"/>
    <property type="match status" value="1"/>
</dbReference>
<dbReference type="Gene3D" id="3.90.1720.10">
    <property type="entry name" value="endopeptidase domain like (from Nostoc punctiforme)"/>
    <property type="match status" value="1"/>
</dbReference>
<evidence type="ECO:0000313" key="8">
    <source>
        <dbReference type="Proteomes" id="UP000725002"/>
    </source>
</evidence>
<feature type="chain" id="PRO_5036945576" evidence="5">
    <location>
        <begin position="27"/>
        <end position="349"/>
    </location>
</feature>
<keyword evidence="3" id="KW-0378">Hydrolase</keyword>
<dbReference type="GO" id="GO:0008234">
    <property type="term" value="F:cysteine-type peptidase activity"/>
    <property type="evidence" value="ECO:0007669"/>
    <property type="project" value="UniProtKB-KW"/>
</dbReference>
<evidence type="ECO:0000256" key="5">
    <source>
        <dbReference type="SAM" id="SignalP"/>
    </source>
</evidence>
<comment type="caution">
    <text evidence="7">The sequence shown here is derived from an EMBL/GenBank/DDBJ whole genome shotgun (WGS) entry which is preliminary data.</text>
</comment>
<feature type="domain" description="NlpC/P60" evidence="6">
    <location>
        <begin position="186"/>
        <end position="326"/>
    </location>
</feature>
<keyword evidence="4" id="KW-0788">Thiol protease</keyword>
<keyword evidence="2" id="KW-0645">Protease</keyword>
<feature type="signal peptide" evidence="5">
    <location>
        <begin position="1"/>
        <end position="26"/>
    </location>
</feature>
<dbReference type="PROSITE" id="PS51935">
    <property type="entry name" value="NLPC_P60"/>
    <property type="match status" value="1"/>
</dbReference>
<evidence type="ECO:0000313" key="7">
    <source>
        <dbReference type="EMBL" id="MBO8483924.1"/>
    </source>
</evidence>
<reference evidence="7" key="2">
    <citation type="journal article" date="2021" name="PeerJ">
        <title>Extensive microbial diversity within the chicken gut microbiome revealed by metagenomics and culture.</title>
        <authorList>
            <person name="Gilroy R."/>
            <person name="Ravi A."/>
            <person name="Getino M."/>
            <person name="Pursley I."/>
            <person name="Horton D.L."/>
            <person name="Alikhan N.F."/>
            <person name="Baker D."/>
            <person name="Gharbi K."/>
            <person name="Hall N."/>
            <person name="Watson M."/>
            <person name="Adriaenssens E.M."/>
            <person name="Foster-Nyarko E."/>
            <person name="Jarju S."/>
            <person name="Secka A."/>
            <person name="Antonio M."/>
            <person name="Oren A."/>
            <person name="Chaudhuri R.R."/>
            <person name="La Ragione R."/>
            <person name="Hildebrand F."/>
            <person name="Pallen M.J."/>
        </authorList>
    </citation>
    <scope>NUCLEOTIDE SEQUENCE</scope>
    <source>
        <strain evidence="7">G3-8215</strain>
    </source>
</reference>
<protein>
    <submittedName>
        <fullName evidence="7">C40 family peptidase</fullName>
    </submittedName>
</protein>
<proteinExistence type="inferred from homology"/>
<evidence type="ECO:0000256" key="3">
    <source>
        <dbReference type="ARBA" id="ARBA00022801"/>
    </source>
</evidence>
<gene>
    <name evidence="7" type="ORF">IAB75_07420</name>
</gene>
<evidence type="ECO:0000256" key="1">
    <source>
        <dbReference type="ARBA" id="ARBA00007074"/>
    </source>
</evidence>
<dbReference type="InterPro" id="IPR000064">
    <property type="entry name" value="NLP_P60_dom"/>
</dbReference>
<dbReference type="AlphaFoldDB" id="A0A940IIK3"/>
<dbReference type="PANTHER" id="PTHR47053:SF1">
    <property type="entry name" value="MUREIN DD-ENDOPEPTIDASE MEPH-RELATED"/>
    <property type="match status" value="1"/>
</dbReference>
<dbReference type="GO" id="GO:0006508">
    <property type="term" value="P:proteolysis"/>
    <property type="evidence" value="ECO:0007669"/>
    <property type="project" value="UniProtKB-KW"/>
</dbReference>
<evidence type="ECO:0000256" key="4">
    <source>
        <dbReference type="ARBA" id="ARBA00022807"/>
    </source>
</evidence>
<evidence type="ECO:0000256" key="2">
    <source>
        <dbReference type="ARBA" id="ARBA00022670"/>
    </source>
</evidence>
<keyword evidence="5" id="KW-0732">Signal</keyword>
<dbReference type="Gene3D" id="2.30.30.40">
    <property type="entry name" value="SH3 Domains"/>
    <property type="match status" value="1"/>
</dbReference>
<accession>A0A940IIK3</accession>
<dbReference type="EMBL" id="JADILV010000049">
    <property type="protein sequence ID" value="MBO8483924.1"/>
    <property type="molecule type" value="Genomic_DNA"/>
</dbReference>
<dbReference type="InterPro" id="IPR038765">
    <property type="entry name" value="Papain-like_cys_pep_sf"/>
</dbReference>
<dbReference type="InterPro" id="IPR051202">
    <property type="entry name" value="Peptidase_C40"/>
</dbReference>
<organism evidence="7 8">
    <name type="scientific">Candidatus Cryptobacteroides avicola</name>
    <dbReference type="NCBI Taxonomy" id="2840757"/>
    <lineage>
        <taxon>Bacteria</taxon>
        <taxon>Pseudomonadati</taxon>
        <taxon>Bacteroidota</taxon>
        <taxon>Bacteroidia</taxon>
        <taxon>Bacteroidales</taxon>
        <taxon>Candidatus Cryptobacteroides</taxon>
    </lineage>
</organism>
<comment type="similarity">
    <text evidence="1">Belongs to the peptidase C40 family.</text>
</comment>